<dbReference type="Proteomes" id="UP000243499">
    <property type="component" value="Chromosome 1"/>
</dbReference>
<sequence>MAARVLPDNMGSGATGGTDDALNDGGSGAGSGMILHVIGGGDDDEAPPESRLQRWNGDEETFIKEPTCIDLKSMQAEHGSDIVPPSTRTLNYIALCWRA</sequence>
<reference evidence="2" key="1">
    <citation type="submission" date="2018-04" db="EMBL/GenBank/DDBJ databases">
        <title>WGS assembly of Panicum hallii.</title>
        <authorList>
            <person name="Lovell J."/>
            <person name="Jenkins J."/>
            <person name="Lowry D."/>
            <person name="Mamidi S."/>
            <person name="Sreedasyam A."/>
            <person name="Weng X."/>
            <person name="Barry K."/>
            <person name="Bonette J."/>
            <person name="Campitelli B."/>
            <person name="Daum C."/>
            <person name="Gordon S."/>
            <person name="Gould B."/>
            <person name="Lipzen A."/>
            <person name="Macqueen A."/>
            <person name="Palacio-Mejia J."/>
            <person name="Plott C."/>
            <person name="Shakirov E."/>
            <person name="Shu S."/>
            <person name="Yoshinaga Y."/>
            <person name="Zane M."/>
            <person name="Rokhsar D."/>
            <person name="Grimwood J."/>
            <person name="Schmutz J."/>
            <person name="Juenger T."/>
        </authorList>
    </citation>
    <scope>NUCLEOTIDE SEQUENCE [LARGE SCALE GENOMIC DNA]</scope>
    <source>
        <strain evidence="2">FIL2</strain>
    </source>
</reference>
<evidence type="ECO:0000256" key="1">
    <source>
        <dbReference type="SAM" id="MobiDB-lite"/>
    </source>
</evidence>
<gene>
    <name evidence="2" type="ORF">PAHAL_1G128800</name>
</gene>
<organism evidence="2">
    <name type="scientific">Panicum hallii</name>
    <dbReference type="NCBI Taxonomy" id="206008"/>
    <lineage>
        <taxon>Eukaryota</taxon>
        <taxon>Viridiplantae</taxon>
        <taxon>Streptophyta</taxon>
        <taxon>Embryophyta</taxon>
        <taxon>Tracheophyta</taxon>
        <taxon>Spermatophyta</taxon>
        <taxon>Magnoliopsida</taxon>
        <taxon>Liliopsida</taxon>
        <taxon>Poales</taxon>
        <taxon>Poaceae</taxon>
        <taxon>PACMAD clade</taxon>
        <taxon>Panicoideae</taxon>
        <taxon>Panicodae</taxon>
        <taxon>Paniceae</taxon>
        <taxon>Panicinae</taxon>
        <taxon>Panicum</taxon>
        <taxon>Panicum sect. Panicum</taxon>
    </lineage>
</organism>
<feature type="region of interest" description="Disordered" evidence="1">
    <location>
        <begin position="1"/>
        <end position="59"/>
    </location>
</feature>
<protein>
    <submittedName>
        <fullName evidence="2">Uncharacterized protein</fullName>
    </submittedName>
</protein>
<dbReference type="AlphaFoldDB" id="A0A2S3GNI4"/>
<evidence type="ECO:0000313" key="2">
    <source>
        <dbReference type="EMBL" id="PAN05268.2"/>
    </source>
</evidence>
<proteinExistence type="predicted"/>
<accession>A0A2S3GNI4</accession>
<dbReference type="Gramene" id="PAN05268">
    <property type="protein sequence ID" value="PAN05268"/>
    <property type="gene ID" value="PAHAL_1G128800"/>
</dbReference>
<name>A0A2S3GNI4_9POAL</name>
<dbReference type="EMBL" id="CM008046">
    <property type="protein sequence ID" value="PAN05268.2"/>
    <property type="molecule type" value="Genomic_DNA"/>
</dbReference>